<dbReference type="OrthoDB" id="1264254at2"/>
<name>A0A521D1S2_9SPHI</name>
<keyword evidence="6" id="KW-1185">Reference proteome</keyword>
<dbReference type="AlphaFoldDB" id="A0A521D1S2"/>
<keyword evidence="2" id="KW-0472">Membrane</keyword>
<evidence type="ECO:0000256" key="1">
    <source>
        <dbReference type="ARBA" id="ARBA00004442"/>
    </source>
</evidence>
<evidence type="ECO:0000313" key="5">
    <source>
        <dbReference type="EMBL" id="SMO65636.1"/>
    </source>
</evidence>
<dbReference type="EMBL" id="FXSZ01000005">
    <property type="protein sequence ID" value="SMO65636.1"/>
    <property type="molecule type" value="Genomic_DNA"/>
</dbReference>
<sequence>MTSNKKLHITLLSLLLLAGSEAFAQKKLEEEIDVVRPYKPVLGDAIKIRKNPDFNDDKTEKPTLQYNIADKQYNQNGNVNKVDPQKIKSEGDAVLPLFYAKLGLGNVSGILGEAYFNSAQSPTEQYGFYYQNYSAKGSLENQDMSRNNVGLFGKFLSKTITTTANINFKQNNTYFYGYNNLDTSFSRSSVLHKMNNFNGEVELSNNEQGNADALTYAFKLGGYTFKDNYTASENNLLLNTLLAKTFNRISGNLVVNFDFNNYKDSLKIKNNFTRIVPTVVFNRENYYIKAGFNLVAQFGTESKFNAFPTVFAEYHLIPKYLNMFGGFNGDVRKNTLKDFSHNNGFLSQNIQVLNSTERMKLFGGLEGTIVNGLGFKTQFVYSDIDNLPFFVNNDQDIKKFEVVYAGNHSKQSTLTAEFNYTASDRFKLGLEGIYNNYDLNGLDKAWYAPKFKLNTSSIVNVNKQLSFSADLFYSGEQFARLDENTSTTLKGYTDLNLGFNYRFHKNFGVFTNANNILGNNYDLFLNYPSYGFNFIAGISATF</sequence>
<gene>
    <name evidence="5" type="ORF">SAMN06265350_105142</name>
</gene>
<proteinExistence type="predicted"/>
<reference evidence="5 6" key="1">
    <citation type="submission" date="2017-05" db="EMBL/GenBank/DDBJ databases">
        <authorList>
            <person name="Varghese N."/>
            <person name="Submissions S."/>
        </authorList>
    </citation>
    <scope>NUCLEOTIDE SEQUENCE [LARGE SCALE GENOMIC DNA]</scope>
    <source>
        <strain evidence="5 6">DSM 21342</strain>
    </source>
</reference>
<dbReference type="GO" id="GO:0009279">
    <property type="term" value="C:cell outer membrane"/>
    <property type="evidence" value="ECO:0007669"/>
    <property type="project" value="UniProtKB-SubCell"/>
</dbReference>
<evidence type="ECO:0008006" key="7">
    <source>
        <dbReference type="Google" id="ProtNLM"/>
    </source>
</evidence>
<evidence type="ECO:0000256" key="2">
    <source>
        <dbReference type="ARBA" id="ARBA00023136"/>
    </source>
</evidence>
<organism evidence="5 6">
    <name type="scientific">Solitalea koreensis</name>
    <dbReference type="NCBI Taxonomy" id="543615"/>
    <lineage>
        <taxon>Bacteria</taxon>
        <taxon>Pseudomonadati</taxon>
        <taxon>Bacteroidota</taxon>
        <taxon>Sphingobacteriia</taxon>
        <taxon>Sphingobacteriales</taxon>
        <taxon>Sphingobacteriaceae</taxon>
        <taxon>Solitalea</taxon>
    </lineage>
</organism>
<evidence type="ECO:0000313" key="6">
    <source>
        <dbReference type="Proteomes" id="UP000315971"/>
    </source>
</evidence>
<dbReference type="SUPFAM" id="SSF56935">
    <property type="entry name" value="Porins"/>
    <property type="match status" value="1"/>
</dbReference>
<evidence type="ECO:0000256" key="4">
    <source>
        <dbReference type="SAM" id="SignalP"/>
    </source>
</evidence>
<accession>A0A521D1S2</accession>
<dbReference type="InterPro" id="IPR036942">
    <property type="entry name" value="Beta-barrel_TonB_sf"/>
</dbReference>
<feature type="signal peptide" evidence="4">
    <location>
        <begin position="1"/>
        <end position="24"/>
    </location>
</feature>
<dbReference type="Gene3D" id="2.40.170.20">
    <property type="entry name" value="TonB-dependent receptor, beta-barrel domain"/>
    <property type="match status" value="1"/>
</dbReference>
<keyword evidence="4" id="KW-0732">Signal</keyword>
<evidence type="ECO:0000256" key="3">
    <source>
        <dbReference type="ARBA" id="ARBA00023237"/>
    </source>
</evidence>
<keyword evidence="3" id="KW-0998">Cell outer membrane</keyword>
<protein>
    <recommendedName>
        <fullName evidence="7">TonB dependent receptor</fullName>
    </recommendedName>
</protein>
<dbReference type="RefSeq" id="WP_142603710.1">
    <property type="nucleotide sequence ID" value="NZ_FXSZ01000005.1"/>
</dbReference>
<dbReference type="Proteomes" id="UP000315971">
    <property type="component" value="Unassembled WGS sequence"/>
</dbReference>
<feature type="chain" id="PRO_5022202141" description="TonB dependent receptor" evidence="4">
    <location>
        <begin position="25"/>
        <end position="542"/>
    </location>
</feature>
<comment type="subcellular location">
    <subcellularLocation>
        <location evidence="1">Cell outer membrane</location>
    </subcellularLocation>
</comment>